<sequence length="586" mass="67304">MEVNIRNLIDGRISINFSNYTAARDCTLEDEEERKLIAVLTKISYEESYTTPTEKHPAIDVNIDYEEDPTEIIASSEAYPYILVHRLSSTSTMLKPKSSGAAGLDLNKTVIIEPRGRALVSTGLSLEIPWEPMAVLQNSLQCSESPPFLEYPSEDLAWTTSPWASIPRSKDPSMEILEEEDLAYIQYLAQLSAQQDTIQDFVLNFVEQPKLIEEMTTIPTTQDPPVTTITRRIGTEETPLFEDQIRDYRQRQRRRYNMQRAIRRLSRRFFGGESYNTTLEQQMDPQTQLRLSMQERASIVPAEVLYHSRQDDAHHRVYVHRAEEAVLVTNNQVDRTFIQPESFQQLQRSGMRFLLMGVIQVRIQILHRQEEGTLALVVFRDNRWQGDQAIFATMEIDLTHGTQLVYVIPDTMLTISDFYRNIQISILARGNENWQNGEANLLITRGLEGRLSNTPNMGFTYEVQNVVDYLTSHGVRALAGRRYNTRDALGQNWVIRQSSVNIPMQPTEVNTRNLLDGSVALRFENYQVASPSSKPRYNNQDEEIQSDEEEIRSHTLAVFIQQEPLIVKILPRALGQPLLPRRATPE</sequence>
<evidence type="ECO:0008006" key="3">
    <source>
        <dbReference type="Google" id="ProtNLM"/>
    </source>
</evidence>
<evidence type="ECO:0000313" key="2">
    <source>
        <dbReference type="Proteomes" id="UP000734854"/>
    </source>
</evidence>
<dbReference type="Gene3D" id="2.70.40.10">
    <property type="match status" value="1"/>
</dbReference>
<reference evidence="1 2" key="1">
    <citation type="submission" date="2020-08" db="EMBL/GenBank/DDBJ databases">
        <title>Plant Genome Project.</title>
        <authorList>
            <person name="Zhang R.-G."/>
        </authorList>
    </citation>
    <scope>NUCLEOTIDE SEQUENCE [LARGE SCALE GENOMIC DNA]</scope>
    <source>
        <tissue evidence="1">Rhizome</tissue>
    </source>
</reference>
<organism evidence="1 2">
    <name type="scientific">Zingiber officinale</name>
    <name type="common">Ginger</name>
    <name type="synonym">Amomum zingiber</name>
    <dbReference type="NCBI Taxonomy" id="94328"/>
    <lineage>
        <taxon>Eukaryota</taxon>
        <taxon>Viridiplantae</taxon>
        <taxon>Streptophyta</taxon>
        <taxon>Embryophyta</taxon>
        <taxon>Tracheophyta</taxon>
        <taxon>Spermatophyta</taxon>
        <taxon>Magnoliopsida</taxon>
        <taxon>Liliopsida</taxon>
        <taxon>Zingiberales</taxon>
        <taxon>Zingiberaceae</taxon>
        <taxon>Zingiber</taxon>
    </lineage>
</organism>
<proteinExistence type="predicted"/>
<dbReference type="AlphaFoldDB" id="A0A8J5C8G9"/>
<dbReference type="Proteomes" id="UP000734854">
    <property type="component" value="Unassembled WGS sequence"/>
</dbReference>
<keyword evidence="2" id="KW-1185">Reference proteome</keyword>
<dbReference type="EMBL" id="JACMSC010000022">
    <property type="protein sequence ID" value="KAG6468167.1"/>
    <property type="molecule type" value="Genomic_DNA"/>
</dbReference>
<accession>A0A8J5C8G9</accession>
<protein>
    <recommendedName>
        <fullName evidence="3">Polyprotein</fullName>
    </recommendedName>
</protein>
<gene>
    <name evidence="1" type="ORF">ZIOFF_072738</name>
</gene>
<name>A0A8J5C8G9_ZINOF</name>
<evidence type="ECO:0000313" key="1">
    <source>
        <dbReference type="EMBL" id="KAG6468167.1"/>
    </source>
</evidence>
<comment type="caution">
    <text evidence="1">The sequence shown here is derived from an EMBL/GenBank/DDBJ whole genome shotgun (WGS) entry which is preliminary data.</text>
</comment>
<dbReference type="SUPFAM" id="SSF51283">
    <property type="entry name" value="dUTPase-like"/>
    <property type="match status" value="1"/>
</dbReference>
<dbReference type="InterPro" id="IPR036157">
    <property type="entry name" value="dUTPase-like_sf"/>
</dbReference>